<reference evidence="1" key="1">
    <citation type="journal article" date="2015" name="Nature">
        <title>Complex archaea that bridge the gap between prokaryotes and eukaryotes.</title>
        <authorList>
            <person name="Spang A."/>
            <person name="Saw J.H."/>
            <person name="Jorgensen S.L."/>
            <person name="Zaremba-Niedzwiedzka K."/>
            <person name="Martijn J."/>
            <person name="Lind A.E."/>
            <person name="van Eijk R."/>
            <person name="Schleper C."/>
            <person name="Guy L."/>
            <person name="Ettema T.J."/>
        </authorList>
    </citation>
    <scope>NUCLEOTIDE SEQUENCE</scope>
</reference>
<sequence length="109" mass="11617">PQQRANRAVGRGNGGIFAKGNKLSVGNKSHVNQPARDLKQALIDAISKKDIRLIADALVEKAKAGDIPAVKELFDRMWGRAAQSVEVSGADGEPIPVTIVDFKGIDDSK</sequence>
<protein>
    <recommendedName>
        <fullName evidence="2">DUF5681 domain-containing protein</fullName>
    </recommendedName>
</protein>
<evidence type="ECO:0000313" key="1">
    <source>
        <dbReference type="EMBL" id="KKK93736.1"/>
    </source>
</evidence>
<feature type="non-terminal residue" evidence="1">
    <location>
        <position position="1"/>
    </location>
</feature>
<gene>
    <name evidence="1" type="ORF">LCGC14_2689890</name>
</gene>
<evidence type="ECO:0008006" key="2">
    <source>
        <dbReference type="Google" id="ProtNLM"/>
    </source>
</evidence>
<accession>A0A0F9CAI7</accession>
<comment type="caution">
    <text evidence="1">The sequence shown here is derived from an EMBL/GenBank/DDBJ whole genome shotgun (WGS) entry which is preliminary data.</text>
</comment>
<organism evidence="1">
    <name type="scientific">marine sediment metagenome</name>
    <dbReference type="NCBI Taxonomy" id="412755"/>
    <lineage>
        <taxon>unclassified sequences</taxon>
        <taxon>metagenomes</taxon>
        <taxon>ecological metagenomes</taxon>
    </lineage>
</organism>
<proteinExistence type="predicted"/>
<dbReference type="AlphaFoldDB" id="A0A0F9CAI7"/>
<name>A0A0F9CAI7_9ZZZZ</name>
<dbReference type="EMBL" id="LAZR01047649">
    <property type="protein sequence ID" value="KKK93736.1"/>
    <property type="molecule type" value="Genomic_DNA"/>
</dbReference>